<name>A0A8J4EGD3_9ACTN</name>
<sequence length="177" mass="18751">MARQILRLLGSRYGLALIGIVLVVVVVGVARAFSGPQESDAVGPPPPVQVSSSPEQLGDDSVATSEGPPSATAISGVPAPEKVALDFTNAWLRSTGVTSAEWVKGMEPYSTKRLLEQFKDADPTSVPAEAVRGPVTVRPRDSQLVEVDVPVTPGTLKLRLLVTNGRWLVDGVSWERS</sequence>
<protein>
    <submittedName>
        <fullName evidence="2">Uncharacterized protein</fullName>
    </submittedName>
</protein>
<evidence type="ECO:0000313" key="2">
    <source>
        <dbReference type="EMBL" id="GIJ74650.1"/>
    </source>
</evidence>
<organism evidence="2 3">
    <name type="scientific">Virgisporangium ochraceum</name>
    <dbReference type="NCBI Taxonomy" id="65505"/>
    <lineage>
        <taxon>Bacteria</taxon>
        <taxon>Bacillati</taxon>
        <taxon>Actinomycetota</taxon>
        <taxon>Actinomycetes</taxon>
        <taxon>Micromonosporales</taxon>
        <taxon>Micromonosporaceae</taxon>
        <taxon>Virgisporangium</taxon>
    </lineage>
</organism>
<evidence type="ECO:0000256" key="1">
    <source>
        <dbReference type="SAM" id="MobiDB-lite"/>
    </source>
</evidence>
<dbReference type="Proteomes" id="UP000635606">
    <property type="component" value="Unassembled WGS sequence"/>
</dbReference>
<dbReference type="AlphaFoldDB" id="A0A8J4EGD3"/>
<accession>A0A8J4EGD3</accession>
<reference evidence="2" key="1">
    <citation type="submission" date="2021-01" db="EMBL/GenBank/DDBJ databases">
        <title>Whole genome shotgun sequence of Virgisporangium ochraceum NBRC 16418.</title>
        <authorList>
            <person name="Komaki H."/>
            <person name="Tamura T."/>
        </authorList>
    </citation>
    <scope>NUCLEOTIDE SEQUENCE</scope>
    <source>
        <strain evidence="2">NBRC 16418</strain>
    </source>
</reference>
<proteinExistence type="predicted"/>
<evidence type="ECO:0000313" key="3">
    <source>
        <dbReference type="Proteomes" id="UP000635606"/>
    </source>
</evidence>
<feature type="region of interest" description="Disordered" evidence="1">
    <location>
        <begin position="36"/>
        <end position="77"/>
    </location>
</feature>
<dbReference type="EMBL" id="BOPH01000142">
    <property type="protein sequence ID" value="GIJ74650.1"/>
    <property type="molecule type" value="Genomic_DNA"/>
</dbReference>
<comment type="caution">
    <text evidence="2">The sequence shown here is derived from an EMBL/GenBank/DDBJ whole genome shotgun (WGS) entry which is preliminary data.</text>
</comment>
<gene>
    <name evidence="2" type="ORF">Voc01_095670</name>
</gene>
<keyword evidence="3" id="KW-1185">Reference proteome</keyword>